<dbReference type="GO" id="GO:0050570">
    <property type="term" value="F:4-hydroxythreonine-4-phosphate dehydrogenase activity"/>
    <property type="evidence" value="ECO:0007669"/>
    <property type="project" value="UniProtKB-EC"/>
</dbReference>
<proteinExistence type="predicted"/>
<protein>
    <submittedName>
        <fullName evidence="1">4-hydroxythreonine-4-phosphate dehydrogenase</fullName>
        <ecNumber evidence="1">1.1.1.262</ecNumber>
    </submittedName>
</protein>
<reference evidence="1" key="1">
    <citation type="submission" date="2018-10" db="EMBL/GenBank/DDBJ databases">
        <authorList>
            <person name="Gruber-Vodicka H."/>
            <person name="Jaeckle O."/>
        </authorList>
    </citation>
    <scope>NUCLEOTIDE SEQUENCE</scope>
</reference>
<dbReference type="InterPro" id="IPR011060">
    <property type="entry name" value="RibuloseP-bd_barrel"/>
</dbReference>
<name>A0A484HBD2_9ZZZZ</name>
<dbReference type="InterPro" id="IPR013785">
    <property type="entry name" value="Aldolase_TIM"/>
</dbReference>
<keyword evidence="1" id="KW-0560">Oxidoreductase</keyword>
<evidence type="ECO:0000313" key="1">
    <source>
        <dbReference type="EMBL" id="VBB69458.1"/>
    </source>
</evidence>
<dbReference type="AlphaFoldDB" id="A0A484HBD2"/>
<accession>A0A484HBD2</accession>
<organism evidence="1">
    <name type="scientific">invertebrate metagenome</name>
    <dbReference type="NCBI Taxonomy" id="1711999"/>
    <lineage>
        <taxon>unclassified sequences</taxon>
        <taxon>metagenomes</taxon>
        <taxon>organismal metagenomes</taxon>
    </lineage>
</organism>
<sequence length="274" mass="29451">MAQGNRILREESTIITRILKTTYEVTSDITKFRIPERRIERIMDFIFMLTRNDQTVEDCLAVLNLIAPLGVAHIGFKDVGVGYETLQTLARRIRCLGATSYLEIVNTSPESTCHSLVTASRIGVDRVMGGQNVAFALRQLASADYFPFPGRPVGHPTRLEGSPEEIAADCRRMRQAGCAGVDLLAYRATDTDPLALVHAARQALDGGVLVVAGSINSPTRIHALAAAGADAFTVGSAAFDGSFSPRKGLLLAQLNEIMAVCTGLQQPGGLVSPR</sequence>
<dbReference type="EC" id="1.1.1.262" evidence="1"/>
<dbReference type="SUPFAM" id="SSF51366">
    <property type="entry name" value="Ribulose-phoshate binding barrel"/>
    <property type="match status" value="1"/>
</dbReference>
<dbReference type="Gene3D" id="3.20.20.70">
    <property type="entry name" value="Aldolase class I"/>
    <property type="match status" value="1"/>
</dbReference>
<dbReference type="EMBL" id="LR026963">
    <property type="protein sequence ID" value="VBB69458.1"/>
    <property type="molecule type" value="Genomic_DNA"/>
</dbReference>
<gene>
    <name evidence="1" type="ORF">RIEGSTA812A_PEG_931</name>
</gene>